<dbReference type="EMBL" id="JANFPI010000006">
    <property type="protein sequence ID" value="MCX8999167.1"/>
    <property type="molecule type" value="Genomic_DNA"/>
</dbReference>
<dbReference type="Proteomes" id="UP001208771">
    <property type="component" value="Unassembled WGS sequence"/>
</dbReference>
<reference evidence="1" key="1">
    <citation type="submission" date="2022-07" db="EMBL/GenBank/DDBJ databases">
        <title>Ectorhizobium quercum gen.nov., sp. nov.</title>
        <authorList>
            <person name="Ma T."/>
            <person name="Li Y."/>
        </authorList>
    </citation>
    <scope>NUCLEOTIDE SEQUENCE</scope>
    <source>
        <strain evidence="1">BDR2-2</strain>
    </source>
</reference>
<protein>
    <submittedName>
        <fullName evidence="1">Uncharacterized protein</fullName>
    </submittedName>
</protein>
<proteinExistence type="predicted"/>
<evidence type="ECO:0000313" key="1">
    <source>
        <dbReference type="EMBL" id="MCX8999167.1"/>
    </source>
</evidence>
<evidence type="ECO:0000313" key="2">
    <source>
        <dbReference type="Proteomes" id="UP001208771"/>
    </source>
</evidence>
<keyword evidence="2" id="KW-1185">Reference proteome</keyword>
<organism evidence="1 2">
    <name type="scientific">Ectorhizobium quercum</name>
    <dbReference type="NCBI Taxonomy" id="2965071"/>
    <lineage>
        <taxon>Bacteria</taxon>
        <taxon>Pseudomonadati</taxon>
        <taxon>Pseudomonadota</taxon>
        <taxon>Alphaproteobacteria</taxon>
        <taxon>Hyphomicrobiales</taxon>
        <taxon>Rhizobiaceae</taxon>
        <taxon>Ectorhizobium</taxon>
    </lineage>
</organism>
<sequence>MTHSIRRLAIFTLTMVIFALLFAALVERTARDNRRVQLGTEIGCLHPASANCVYAL</sequence>
<name>A0AAE3N613_9HYPH</name>
<accession>A0AAE3N613</accession>
<comment type="caution">
    <text evidence="1">The sequence shown here is derived from an EMBL/GenBank/DDBJ whole genome shotgun (WGS) entry which is preliminary data.</text>
</comment>
<dbReference type="AlphaFoldDB" id="A0AAE3N613"/>
<gene>
    <name evidence="1" type="ORF">NOF55_18850</name>
</gene>
<dbReference type="RefSeq" id="WP_306412658.1">
    <property type="nucleotide sequence ID" value="NZ_JANFPI010000006.1"/>
</dbReference>